<evidence type="ECO:0000256" key="7">
    <source>
        <dbReference type="RuleBase" id="RU367043"/>
    </source>
</evidence>
<evidence type="ECO:0000256" key="8">
    <source>
        <dbReference type="SAM" id="MobiDB-lite"/>
    </source>
</evidence>
<comment type="function">
    <text evidence="7">Mitochondrial intermembrane chaperone that participates in the import and insertion of some multi-pass transmembrane proteins into the mitochondrial inner membrane. Also required for the transfer of beta-barrel precursors from the TOM complex to the sorting and assembly machinery (SAM complex) of the outer membrane. Acts as a chaperone-like protein that protects the hydrophobic precursors from aggregation and guide them through the mitochondrial intermembrane space.</text>
</comment>
<keyword evidence="7" id="KW-0143">Chaperone</keyword>
<gene>
    <name evidence="10" type="ORF">ASCRUDRAFT_76981</name>
</gene>
<keyword evidence="5" id="KW-0472">Membrane</keyword>
<reference evidence="11" key="1">
    <citation type="submission" date="2016-05" db="EMBL/GenBank/DDBJ databases">
        <title>Comparative genomics of biotechnologically important yeasts.</title>
        <authorList>
            <consortium name="DOE Joint Genome Institute"/>
            <person name="Riley R."/>
            <person name="Haridas S."/>
            <person name="Wolfe K.H."/>
            <person name="Lopes M.R."/>
            <person name="Hittinger C.T."/>
            <person name="Goker M."/>
            <person name="Salamov A."/>
            <person name="Wisecaver J."/>
            <person name="Long T.M."/>
            <person name="Aerts A.L."/>
            <person name="Barry K."/>
            <person name="Choi C."/>
            <person name="Clum A."/>
            <person name="Coughlan A.Y."/>
            <person name="Deshpande S."/>
            <person name="Douglass A.P."/>
            <person name="Hanson S.J."/>
            <person name="Klenk H.-P."/>
            <person name="Labutti K."/>
            <person name="Lapidus A."/>
            <person name="Lindquist E."/>
            <person name="Lipzen A."/>
            <person name="Meier-Kolthoff J.P."/>
            <person name="Ohm R.A."/>
            <person name="Otillar R.P."/>
            <person name="Pangilinan J."/>
            <person name="Peng Y."/>
            <person name="Rokas A."/>
            <person name="Rosa C.A."/>
            <person name="Scheuner C."/>
            <person name="Sibirny A.A."/>
            <person name="Slot J.C."/>
            <person name="Stielow J.B."/>
            <person name="Sun H."/>
            <person name="Kurtzman C.P."/>
            <person name="Blackwell M."/>
            <person name="Grigoriev I.V."/>
            <person name="Jeffries T.W."/>
        </authorList>
    </citation>
    <scope>NUCLEOTIDE SEQUENCE [LARGE SCALE GENOMIC DNA]</scope>
    <source>
        <strain evidence="11">DSM 1968</strain>
    </source>
</reference>
<evidence type="ECO:0000313" key="11">
    <source>
        <dbReference type="Proteomes" id="UP000095038"/>
    </source>
</evidence>
<dbReference type="STRING" id="1344418.A0A1D2VDA6"/>
<dbReference type="InterPro" id="IPR035427">
    <property type="entry name" value="Tim10-like_dom_sf"/>
</dbReference>
<keyword evidence="11" id="KW-1185">Reference proteome</keyword>
<dbReference type="AlphaFoldDB" id="A0A1D2VDA6"/>
<dbReference type="GO" id="GO:0005743">
    <property type="term" value="C:mitochondrial inner membrane"/>
    <property type="evidence" value="ECO:0007669"/>
    <property type="project" value="UniProtKB-SubCell"/>
</dbReference>
<dbReference type="GeneID" id="30967322"/>
<comment type="subunit">
    <text evidence="7">Heterohexamer.</text>
</comment>
<evidence type="ECO:0000259" key="9">
    <source>
        <dbReference type="Pfam" id="PF02953"/>
    </source>
</evidence>
<dbReference type="OrthoDB" id="7813104at2759"/>
<name>A0A1D2VDA6_9ASCO</name>
<proteinExistence type="inferred from homology"/>
<evidence type="ECO:0000313" key="10">
    <source>
        <dbReference type="EMBL" id="ODV59621.1"/>
    </source>
</evidence>
<evidence type="ECO:0000256" key="3">
    <source>
        <dbReference type="ARBA" id="ARBA00022927"/>
    </source>
</evidence>
<keyword evidence="3 7" id="KW-0653">Protein transport</keyword>
<keyword evidence="7" id="KW-0813">Transport</keyword>
<evidence type="ECO:0000256" key="1">
    <source>
        <dbReference type="ARBA" id="ARBA00006720"/>
    </source>
</evidence>
<comment type="subcellular location">
    <subcellularLocation>
        <location evidence="7">Mitochondrion inner membrane</location>
        <topology evidence="7">Peripheral membrane protein</topology>
        <orientation evidence="7">Intermembrane side</orientation>
    </subcellularLocation>
</comment>
<dbReference type="Proteomes" id="UP000095038">
    <property type="component" value="Unassembled WGS sequence"/>
</dbReference>
<evidence type="ECO:0000256" key="4">
    <source>
        <dbReference type="ARBA" id="ARBA00023010"/>
    </source>
</evidence>
<keyword evidence="2 7" id="KW-0999">Mitochondrion inner membrane</keyword>
<dbReference type="InParanoid" id="A0A1D2VDA6"/>
<feature type="region of interest" description="Disordered" evidence="8">
    <location>
        <begin position="1"/>
        <end position="25"/>
    </location>
</feature>
<evidence type="ECO:0000256" key="5">
    <source>
        <dbReference type="ARBA" id="ARBA00023136"/>
    </source>
</evidence>
<protein>
    <recommendedName>
        <fullName evidence="7">Mitochondrial import inner membrane translocase subunit</fullName>
    </recommendedName>
</protein>
<dbReference type="InterPro" id="IPR004217">
    <property type="entry name" value="Tim10-like"/>
</dbReference>
<comment type="similarity">
    <text evidence="1 7">Belongs to the small Tim family.</text>
</comment>
<accession>A0A1D2VDA6</accession>
<organism evidence="10 11">
    <name type="scientific">Ascoidea rubescens DSM 1968</name>
    <dbReference type="NCBI Taxonomy" id="1344418"/>
    <lineage>
        <taxon>Eukaryota</taxon>
        <taxon>Fungi</taxon>
        <taxon>Dikarya</taxon>
        <taxon>Ascomycota</taxon>
        <taxon>Saccharomycotina</taxon>
        <taxon>Saccharomycetes</taxon>
        <taxon>Ascoideaceae</taxon>
        <taxon>Ascoidea</taxon>
    </lineage>
</organism>
<dbReference type="EMBL" id="KV454485">
    <property type="protein sequence ID" value="ODV59621.1"/>
    <property type="molecule type" value="Genomic_DNA"/>
</dbReference>
<dbReference type="GO" id="GO:0015031">
    <property type="term" value="P:protein transport"/>
    <property type="evidence" value="ECO:0007669"/>
    <property type="project" value="UniProtKB-KW"/>
</dbReference>
<feature type="domain" description="Tim10-like" evidence="9">
    <location>
        <begin position="51"/>
        <end position="103"/>
    </location>
</feature>
<sequence>MGLSSLFGGPTNTAAPPTVGANDATPFISEVSEPVTRLDSDNDFKRKLKEQISQELAVENATLLVEKISNNCFEKCPMADDLCVNQCLEKYMRSWNIISKTYISRIQKASNGF</sequence>
<dbReference type="RefSeq" id="XP_020045928.1">
    <property type="nucleotide sequence ID" value="XM_020193686.1"/>
</dbReference>
<dbReference type="Gene3D" id="1.10.287.810">
    <property type="entry name" value="Mitochondrial import inner membrane translocase subunit tim13 like domains"/>
    <property type="match status" value="1"/>
</dbReference>
<evidence type="ECO:0000256" key="2">
    <source>
        <dbReference type="ARBA" id="ARBA00022792"/>
    </source>
</evidence>
<dbReference type="Pfam" id="PF02953">
    <property type="entry name" value="zf-Tim10_DDP"/>
    <property type="match status" value="1"/>
</dbReference>
<keyword evidence="6 7" id="KW-1015">Disulfide bond</keyword>
<evidence type="ECO:0000256" key="6">
    <source>
        <dbReference type="ARBA" id="ARBA00023157"/>
    </source>
</evidence>
<dbReference type="FunCoup" id="A0A1D2VDA6">
    <property type="interactions" value="439"/>
</dbReference>
<keyword evidence="7" id="KW-0496">Mitochondrion</keyword>
<comment type="domain">
    <text evidence="7">The twin CX3C motif contains 4 conserved Cys residues that form 2 disulfide bonds in the mitochondrial intermembrane space.</text>
</comment>
<keyword evidence="4 7" id="KW-0811">Translocation</keyword>
<dbReference type="SUPFAM" id="SSF144122">
    <property type="entry name" value="Tim10-like"/>
    <property type="match status" value="1"/>
</dbReference>